<reference evidence="2 3" key="1">
    <citation type="journal article" date="2020" name="Nature">
        <title>Isolation of an archaeon at the prokaryote-eukaryote interface.</title>
        <authorList>
            <person name="Imachi H."/>
            <person name="Nobu M.K."/>
            <person name="Nakahara N."/>
            <person name="Morono Y."/>
            <person name="Ogawara M."/>
            <person name="Takaki Y."/>
            <person name="Takano Y."/>
            <person name="Uematsu K."/>
            <person name="Ikuta T."/>
            <person name="Ito M."/>
            <person name="Matsui Y."/>
            <person name="Miyazaki M."/>
            <person name="Murata K."/>
            <person name="Saito Y."/>
            <person name="Sakai S."/>
            <person name="Song C."/>
            <person name="Tasumi E."/>
            <person name="Yamanaka Y."/>
            <person name="Yamaguchi T."/>
            <person name="Kamagata Y."/>
            <person name="Tamaki H."/>
            <person name="Takai K."/>
        </authorList>
    </citation>
    <scope>NUCLEOTIDE SEQUENCE [LARGE SCALE GENOMIC DNA]</scope>
    <source>
        <strain evidence="2 3">MK-D1</strain>
    </source>
</reference>
<dbReference type="RefSeq" id="WP_147662759.1">
    <property type="nucleotide sequence ID" value="NZ_CP042905.2"/>
</dbReference>
<keyword evidence="1" id="KW-0472">Membrane</keyword>
<proteinExistence type="predicted"/>
<sequence length="376" mass="41528">MRGVNPKWIIISGIFLVGLSISSFLIFTNGTHIVQIGGYFDGTGDDTQDGIATDIFIKNDIAFLVDGSDGLEILDISDPLNIQELGQIDNDAGSLYARKVFVSEDVAYLAVKDNGLKLVDISDPRNPTKIGFYWNNCSILDVIISEDVAYIAAGENGVEILNISNPSNIVQISNYTDNYNITWGLDFNEQENLLYVADRSDGLEILDVSNLNSPVELGQLKLERAIEIEVIGNYAFITLYDNGLSIIDVSDPSDPLEISNFEYGVIKDVAVNGTSCYLVTDRGLVMLDVSDPVNPVIANIYANQYSANGVLIIEDLIFYANGYSGLEILQIKPTHLNYYLGGFFLVPGLIMVYFGLKLSGKINEEQERMEKFVRNY</sequence>
<keyword evidence="1" id="KW-0812">Transmembrane</keyword>
<protein>
    <submittedName>
        <fullName evidence="2">LVIVD repeat-containing protein</fullName>
    </submittedName>
</protein>
<reference evidence="2 3" key="2">
    <citation type="journal article" date="2024" name="Int. J. Syst. Evol. Microbiol.">
        <title>Promethearchaeum syntrophicum gen. nov., sp. nov., an anaerobic, obligately syntrophic archaeon, the first isolate of the lineage 'Asgard' archaea, and proposal of the new archaeal phylum Promethearchaeota phyl. nov. and kingdom Promethearchaeati regn. nov.</title>
        <authorList>
            <person name="Imachi H."/>
            <person name="Nobu M.K."/>
            <person name="Kato S."/>
            <person name="Takaki Y."/>
            <person name="Miyazaki M."/>
            <person name="Miyata M."/>
            <person name="Ogawara M."/>
            <person name="Saito Y."/>
            <person name="Sakai S."/>
            <person name="Tahara Y.O."/>
            <person name="Takano Y."/>
            <person name="Tasumi E."/>
            <person name="Uematsu K."/>
            <person name="Yoshimura T."/>
            <person name="Itoh T."/>
            <person name="Ohkuma M."/>
            <person name="Takai K."/>
        </authorList>
    </citation>
    <scope>NUCLEOTIDE SEQUENCE [LARGE SCALE GENOMIC DNA]</scope>
    <source>
        <strain evidence="2 3">MK-D1</strain>
    </source>
</reference>
<dbReference type="InterPro" id="IPR013211">
    <property type="entry name" value="LVIVD"/>
</dbReference>
<dbReference type="Pfam" id="PF08309">
    <property type="entry name" value="LVIVD"/>
    <property type="match status" value="6"/>
</dbReference>
<accession>A0A5B9D9S9</accession>
<dbReference type="InterPro" id="IPR011044">
    <property type="entry name" value="Quino_amine_DH_bsu"/>
</dbReference>
<keyword evidence="1" id="KW-1133">Transmembrane helix</keyword>
<feature type="transmembrane region" description="Helical" evidence="1">
    <location>
        <begin position="336"/>
        <end position="356"/>
    </location>
</feature>
<dbReference type="SUPFAM" id="SSF50969">
    <property type="entry name" value="YVTN repeat-like/Quinoprotein amine dehydrogenase"/>
    <property type="match status" value="1"/>
</dbReference>
<dbReference type="OrthoDB" id="134269at2157"/>
<dbReference type="KEGG" id="psyt:DSAG12_01689"/>
<dbReference type="EMBL" id="CP042905">
    <property type="protein sequence ID" value="QEE15862.1"/>
    <property type="molecule type" value="Genomic_DNA"/>
</dbReference>
<name>A0A5B9D9S9_9ARCH</name>
<dbReference type="GeneID" id="41329682"/>
<evidence type="ECO:0000313" key="3">
    <source>
        <dbReference type="Proteomes" id="UP000321408"/>
    </source>
</evidence>
<evidence type="ECO:0000256" key="1">
    <source>
        <dbReference type="SAM" id="Phobius"/>
    </source>
</evidence>
<gene>
    <name evidence="2" type="ORF">DSAG12_01689</name>
</gene>
<dbReference type="AlphaFoldDB" id="A0A5B9D9S9"/>
<evidence type="ECO:0000313" key="2">
    <source>
        <dbReference type="EMBL" id="QEE15862.1"/>
    </source>
</evidence>
<keyword evidence="3" id="KW-1185">Reference proteome</keyword>
<organism evidence="2 3">
    <name type="scientific">Promethearchaeum syntrophicum</name>
    <dbReference type="NCBI Taxonomy" id="2594042"/>
    <lineage>
        <taxon>Archaea</taxon>
        <taxon>Promethearchaeati</taxon>
        <taxon>Promethearchaeota</taxon>
        <taxon>Promethearchaeia</taxon>
        <taxon>Promethearchaeales</taxon>
        <taxon>Promethearchaeaceae</taxon>
        <taxon>Promethearchaeum</taxon>
    </lineage>
</organism>
<feature type="transmembrane region" description="Helical" evidence="1">
    <location>
        <begin position="7"/>
        <end position="27"/>
    </location>
</feature>
<dbReference type="Proteomes" id="UP000321408">
    <property type="component" value="Chromosome"/>
</dbReference>